<proteinExistence type="predicted"/>
<organism evidence="1 2">
    <name type="scientific">Discina gigas</name>
    <dbReference type="NCBI Taxonomy" id="1032678"/>
    <lineage>
        <taxon>Eukaryota</taxon>
        <taxon>Fungi</taxon>
        <taxon>Dikarya</taxon>
        <taxon>Ascomycota</taxon>
        <taxon>Pezizomycotina</taxon>
        <taxon>Pezizomycetes</taxon>
        <taxon>Pezizales</taxon>
        <taxon>Discinaceae</taxon>
        <taxon>Discina</taxon>
    </lineage>
</organism>
<dbReference type="Proteomes" id="UP001447188">
    <property type="component" value="Unassembled WGS sequence"/>
</dbReference>
<name>A0ABR3G5I8_9PEZI</name>
<reference evidence="1 2" key="1">
    <citation type="submission" date="2024-02" db="EMBL/GenBank/DDBJ databases">
        <title>Discinaceae phylogenomics.</title>
        <authorList>
            <person name="Dirks A.C."/>
            <person name="James T.Y."/>
        </authorList>
    </citation>
    <scope>NUCLEOTIDE SEQUENCE [LARGE SCALE GENOMIC DNA]</scope>
    <source>
        <strain evidence="1 2">ACD0624</strain>
    </source>
</reference>
<sequence>MLPSICRINLTLEIDQELHGTYDQWTTFAGKSAATCLRFTKGSIDGAALARVLQVPRALANGHK</sequence>
<evidence type="ECO:0000313" key="1">
    <source>
        <dbReference type="EMBL" id="KAL0631185.1"/>
    </source>
</evidence>
<dbReference type="EMBL" id="JBBBZM010000284">
    <property type="protein sequence ID" value="KAL0631185.1"/>
    <property type="molecule type" value="Genomic_DNA"/>
</dbReference>
<comment type="caution">
    <text evidence="1">The sequence shown here is derived from an EMBL/GenBank/DDBJ whole genome shotgun (WGS) entry which is preliminary data.</text>
</comment>
<keyword evidence="2" id="KW-1185">Reference proteome</keyword>
<gene>
    <name evidence="1" type="ORF">Q9L58_009952</name>
</gene>
<accession>A0ABR3G5I8</accession>
<protein>
    <submittedName>
        <fullName evidence="1">Uncharacterized protein</fullName>
    </submittedName>
</protein>
<evidence type="ECO:0000313" key="2">
    <source>
        <dbReference type="Proteomes" id="UP001447188"/>
    </source>
</evidence>